<keyword evidence="2" id="KW-1185">Reference proteome</keyword>
<proteinExistence type="predicted"/>
<dbReference type="RefSeq" id="WP_251958610.1">
    <property type="nucleotide sequence ID" value="NZ_AP025732.1"/>
</dbReference>
<sequence>MELSSLDLAAIAGNFDTVTIGRTNAGNQMTIGDVMYGTTGKMVAAPRNPEAYQPEFRNTTILKTDHLDVRGDVRATSENLTIEARTAQINKQNFHNPNGVPDSGITADNLVMNLTEQMVVSGWLRVLKMSASTFKVVQVLIP</sequence>
<protein>
    <recommendedName>
        <fullName evidence="3">Virion structural protein</fullName>
    </recommendedName>
</protein>
<organism evidence="1 2">
    <name type="scientific">Nostoc cf. commune SO-36</name>
    <dbReference type="NCBI Taxonomy" id="449208"/>
    <lineage>
        <taxon>Bacteria</taxon>
        <taxon>Bacillati</taxon>
        <taxon>Cyanobacteriota</taxon>
        <taxon>Cyanophyceae</taxon>
        <taxon>Nostocales</taxon>
        <taxon>Nostocaceae</taxon>
        <taxon>Nostoc</taxon>
    </lineage>
</organism>
<evidence type="ECO:0008006" key="3">
    <source>
        <dbReference type="Google" id="ProtNLM"/>
    </source>
</evidence>
<dbReference type="Proteomes" id="UP001055453">
    <property type="component" value="Chromosome"/>
</dbReference>
<dbReference type="EMBL" id="AP025732">
    <property type="protein sequence ID" value="BDI15150.1"/>
    <property type="molecule type" value="Genomic_DNA"/>
</dbReference>
<evidence type="ECO:0000313" key="1">
    <source>
        <dbReference type="EMBL" id="BDI15150.1"/>
    </source>
</evidence>
<name>A0ABM7YWW6_NOSCO</name>
<accession>A0ABM7YWW6</accession>
<evidence type="ECO:0000313" key="2">
    <source>
        <dbReference type="Proteomes" id="UP001055453"/>
    </source>
</evidence>
<reference evidence="1" key="1">
    <citation type="submission" date="2022-04" db="EMBL/GenBank/DDBJ databases">
        <title>Complete genome sequence of a cyanobacterium, Nostoc sp. SO-36, isolated in Antarctica.</title>
        <authorList>
            <person name="Kanesaki Y."/>
            <person name="Effendi D."/>
            <person name="Sakamoto T."/>
            <person name="Ohtani S."/>
            <person name="Awai K."/>
        </authorList>
    </citation>
    <scope>NUCLEOTIDE SEQUENCE</scope>
    <source>
        <strain evidence="1">SO-36</strain>
    </source>
</reference>
<gene>
    <name evidence="1" type="ORF">ANSO36C_09520</name>
</gene>